<proteinExistence type="predicted"/>
<sequence>MSLSSSSVSSSSSSLPRRHDRISSFSLNDLSSIGYQHKKVAERCIKKFISFTDLRTLKSGERLDELSAVDRYEYRNFNLNLPSHRSALLLQNALDVQHLYSMPKDDIIRMWRITERQMFNTLREALKQKAELEEKLSFLQKALLRPP</sequence>
<evidence type="ECO:0000256" key="1">
    <source>
        <dbReference type="SAM" id="Coils"/>
    </source>
</evidence>
<feature type="coiled-coil region" evidence="1">
    <location>
        <begin position="115"/>
        <end position="142"/>
    </location>
</feature>
<reference evidence="3" key="1">
    <citation type="submission" date="2025-08" db="UniProtKB">
        <authorList>
            <consortium name="RefSeq"/>
        </authorList>
    </citation>
    <scope>IDENTIFICATION</scope>
    <source>
        <tissue evidence="3">Muscle</tissue>
    </source>
</reference>
<protein>
    <submittedName>
        <fullName evidence="3">Uncharacterized protein LOC111083562</fullName>
    </submittedName>
</protein>
<organism evidence="2 3">
    <name type="scientific">Limulus polyphemus</name>
    <name type="common">Atlantic horseshoe crab</name>
    <dbReference type="NCBI Taxonomy" id="6850"/>
    <lineage>
        <taxon>Eukaryota</taxon>
        <taxon>Metazoa</taxon>
        <taxon>Ecdysozoa</taxon>
        <taxon>Arthropoda</taxon>
        <taxon>Chelicerata</taxon>
        <taxon>Merostomata</taxon>
        <taxon>Xiphosura</taxon>
        <taxon>Limulidae</taxon>
        <taxon>Limulus</taxon>
    </lineage>
</organism>
<evidence type="ECO:0000313" key="2">
    <source>
        <dbReference type="Proteomes" id="UP000694941"/>
    </source>
</evidence>
<dbReference type="RefSeq" id="XP_022235867.1">
    <property type="nucleotide sequence ID" value="XM_022380159.1"/>
</dbReference>
<gene>
    <name evidence="3" type="primary">LOC111083562</name>
</gene>
<dbReference type="Proteomes" id="UP000694941">
    <property type="component" value="Unplaced"/>
</dbReference>
<keyword evidence="2" id="KW-1185">Reference proteome</keyword>
<dbReference type="GeneID" id="111083562"/>
<accession>A0ABM1RWW2</accession>
<name>A0ABM1RWW2_LIMPO</name>
<evidence type="ECO:0000313" key="3">
    <source>
        <dbReference type="RefSeq" id="XP_022235867.1"/>
    </source>
</evidence>
<keyword evidence="1" id="KW-0175">Coiled coil</keyword>